<reference evidence="2 3" key="1">
    <citation type="journal article" date="2023" name="Plants (Basel)">
        <title>Bridging the Gap: Combining Genomics and Transcriptomics Approaches to Understand Stylosanthes scabra, an Orphan Legume from the Brazilian Caatinga.</title>
        <authorList>
            <person name="Ferreira-Neto J.R.C."/>
            <person name="da Silva M.D."/>
            <person name="Binneck E."/>
            <person name="de Melo N.F."/>
            <person name="da Silva R.H."/>
            <person name="de Melo A.L.T.M."/>
            <person name="Pandolfi V."/>
            <person name="Bustamante F.O."/>
            <person name="Brasileiro-Vidal A.C."/>
            <person name="Benko-Iseppon A.M."/>
        </authorList>
    </citation>
    <scope>NUCLEOTIDE SEQUENCE [LARGE SCALE GENOMIC DNA]</scope>
    <source>
        <tissue evidence="2">Leaves</tissue>
    </source>
</reference>
<protein>
    <submittedName>
        <fullName evidence="2">Uncharacterized protein</fullName>
    </submittedName>
</protein>
<sequence length="152" mass="16494">MHPTRSPTLPTFDDGDSARTDGGDFGGGGEGTATRYGGHLPKSEQSFARRMVGERLNDHMKGHSDAQSAASFSAIHRRLLPRRRLFSLLIPPAPAPLLFCPPYRLWLRRPVVTAALAVTVTRPSLPPARSSSTGLPHSSPCLYLCFRDGEST</sequence>
<organism evidence="2 3">
    <name type="scientific">Stylosanthes scabra</name>
    <dbReference type="NCBI Taxonomy" id="79078"/>
    <lineage>
        <taxon>Eukaryota</taxon>
        <taxon>Viridiplantae</taxon>
        <taxon>Streptophyta</taxon>
        <taxon>Embryophyta</taxon>
        <taxon>Tracheophyta</taxon>
        <taxon>Spermatophyta</taxon>
        <taxon>Magnoliopsida</taxon>
        <taxon>eudicotyledons</taxon>
        <taxon>Gunneridae</taxon>
        <taxon>Pentapetalae</taxon>
        <taxon>rosids</taxon>
        <taxon>fabids</taxon>
        <taxon>Fabales</taxon>
        <taxon>Fabaceae</taxon>
        <taxon>Papilionoideae</taxon>
        <taxon>50 kb inversion clade</taxon>
        <taxon>dalbergioids sensu lato</taxon>
        <taxon>Dalbergieae</taxon>
        <taxon>Pterocarpus clade</taxon>
        <taxon>Stylosanthes</taxon>
    </lineage>
</organism>
<dbReference type="Proteomes" id="UP001341840">
    <property type="component" value="Unassembled WGS sequence"/>
</dbReference>
<name>A0ABU6WBF5_9FABA</name>
<keyword evidence="3" id="KW-1185">Reference proteome</keyword>
<evidence type="ECO:0000313" key="2">
    <source>
        <dbReference type="EMBL" id="MED6183122.1"/>
    </source>
</evidence>
<evidence type="ECO:0000313" key="3">
    <source>
        <dbReference type="Proteomes" id="UP001341840"/>
    </source>
</evidence>
<evidence type="ECO:0000256" key="1">
    <source>
        <dbReference type="SAM" id="MobiDB-lite"/>
    </source>
</evidence>
<comment type="caution">
    <text evidence="2">The sequence shown here is derived from an EMBL/GenBank/DDBJ whole genome shotgun (WGS) entry which is preliminary data.</text>
</comment>
<proteinExistence type="predicted"/>
<feature type="region of interest" description="Disordered" evidence="1">
    <location>
        <begin position="1"/>
        <end position="42"/>
    </location>
</feature>
<gene>
    <name evidence="2" type="ORF">PIB30_035151</name>
</gene>
<dbReference type="EMBL" id="JASCZI010181409">
    <property type="protein sequence ID" value="MED6183122.1"/>
    <property type="molecule type" value="Genomic_DNA"/>
</dbReference>
<accession>A0ABU6WBF5</accession>